<dbReference type="Proteomes" id="UP000014500">
    <property type="component" value="Unassembled WGS sequence"/>
</dbReference>
<dbReference type="PhylomeDB" id="T1IN85"/>
<dbReference type="EnsemblMetazoa" id="SMAR002462-RA">
    <property type="protein sequence ID" value="SMAR002462-PA"/>
    <property type="gene ID" value="SMAR002462"/>
</dbReference>
<dbReference type="PANTHER" id="PTHR20997">
    <property type="entry name" value="EG:BACR42I17.2 PROTEIN-RELATED"/>
    <property type="match status" value="1"/>
</dbReference>
<dbReference type="EMBL" id="JH431152">
    <property type="status" value="NOT_ANNOTATED_CDS"/>
    <property type="molecule type" value="Genomic_DNA"/>
</dbReference>
<sequence length="257" mass="29313">MQMLVAFVKLTASFPYFTLNAVRMLLLGFIIPPHNPLFDALRNDLSEDCIEHNRIDVDKVFLRLQNCLTDVIKPLFSGVLQNGRFMGPFVEALCDKADLLVCLVKAEDEVKICLTREKQEYFEYTLRSMAASIIYGCKKGGQSFKSLFSKEGSACMFKAQPHFPHCAKLLPREAKNRTLNFWFQEKHCIQQGQFADCIVRVLIAKCDDDKVANVFHGLFKAMFVNTPCEQYYDNNTNNLKADMTLLGTLMLILTRVA</sequence>
<proteinExistence type="predicted"/>
<dbReference type="HOGENOM" id="CLU_1083044_0_0_1"/>
<dbReference type="Pfam" id="PF07165">
    <property type="entry name" value="DUF1397"/>
    <property type="match status" value="1"/>
</dbReference>
<dbReference type="PANTHER" id="PTHR20997:SF2">
    <property type="entry name" value="EG:BACR42I17.2 PROTEIN-RELATED"/>
    <property type="match status" value="1"/>
</dbReference>
<dbReference type="InterPro" id="IPR009832">
    <property type="entry name" value="DUF1397"/>
</dbReference>
<protein>
    <submittedName>
        <fullName evidence="1">Uncharacterized protein</fullName>
    </submittedName>
</protein>
<keyword evidence="2" id="KW-1185">Reference proteome</keyword>
<accession>T1IN85</accession>
<name>T1IN85_STRMM</name>
<evidence type="ECO:0000313" key="2">
    <source>
        <dbReference type="Proteomes" id="UP000014500"/>
    </source>
</evidence>
<reference evidence="2" key="1">
    <citation type="submission" date="2011-05" db="EMBL/GenBank/DDBJ databases">
        <authorList>
            <person name="Richards S.R."/>
            <person name="Qu J."/>
            <person name="Jiang H."/>
            <person name="Jhangiani S.N."/>
            <person name="Agravi P."/>
            <person name="Goodspeed R."/>
            <person name="Gross S."/>
            <person name="Mandapat C."/>
            <person name="Jackson L."/>
            <person name="Mathew T."/>
            <person name="Pu L."/>
            <person name="Thornton R."/>
            <person name="Saada N."/>
            <person name="Wilczek-Boney K.B."/>
            <person name="Lee S."/>
            <person name="Kovar C."/>
            <person name="Wu Y."/>
            <person name="Scherer S.E."/>
            <person name="Worley K.C."/>
            <person name="Muzny D.M."/>
            <person name="Gibbs R."/>
        </authorList>
    </citation>
    <scope>NUCLEOTIDE SEQUENCE</scope>
    <source>
        <strain evidence="2">Brora</strain>
    </source>
</reference>
<reference evidence="1" key="2">
    <citation type="submission" date="2015-02" db="UniProtKB">
        <authorList>
            <consortium name="EnsemblMetazoa"/>
        </authorList>
    </citation>
    <scope>IDENTIFICATION</scope>
</reference>
<dbReference type="AlphaFoldDB" id="T1IN85"/>
<organism evidence="1 2">
    <name type="scientific">Strigamia maritima</name>
    <name type="common">European centipede</name>
    <name type="synonym">Geophilus maritimus</name>
    <dbReference type="NCBI Taxonomy" id="126957"/>
    <lineage>
        <taxon>Eukaryota</taxon>
        <taxon>Metazoa</taxon>
        <taxon>Ecdysozoa</taxon>
        <taxon>Arthropoda</taxon>
        <taxon>Myriapoda</taxon>
        <taxon>Chilopoda</taxon>
        <taxon>Pleurostigmophora</taxon>
        <taxon>Geophilomorpha</taxon>
        <taxon>Linotaeniidae</taxon>
        <taxon>Strigamia</taxon>
    </lineage>
</organism>
<evidence type="ECO:0000313" key="1">
    <source>
        <dbReference type="EnsemblMetazoa" id="SMAR002462-PA"/>
    </source>
</evidence>